<organism evidence="2 3">
    <name type="scientific">Truncatella angustata</name>
    <dbReference type="NCBI Taxonomy" id="152316"/>
    <lineage>
        <taxon>Eukaryota</taxon>
        <taxon>Fungi</taxon>
        <taxon>Dikarya</taxon>
        <taxon>Ascomycota</taxon>
        <taxon>Pezizomycotina</taxon>
        <taxon>Sordariomycetes</taxon>
        <taxon>Xylariomycetidae</taxon>
        <taxon>Amphisphaeriales</taxon>
        <taxon>Sporocadaceae</taxon>
        <taxon>Truncatella</taxon>
    </lineage>
</organism>
<name>A0A9P9A141_9PEZI</name>
<feature type="compositionally biased region" description="Basic residues" evidence="1">
    <location>
        <begin position="1"/>
        <end position="10"/>
    </location>
</feature>
<comment type="caution">
    <text evidence="2">The sequence shown here is derived from an EMBL/GenBank/DDBJ whole genome shotgun (WGS) entry which is preliminary data.</text>
</comment>
<gene>
    <name evidence="2" type="ORF">BKA67DRAFT_673519</name>
</gene>
<feature type="region of interest" description="Disordered" evidence="1">
    <location>
        <begin position="1"/>
        <end position="59"/>
    </location>
</feature>
<accession>A0A9P9A141</accession>
<evidence type="ECO:0000313" key="3">
    <source>
        <dbReference type="Proteomes" id="UP000758603"/>
    </source>
</evidence>
<dbReference type="RefSeq" id="XP_045961928.1">
    <property type="nucleotide sequence ID" value="XM_046108733.1"/>
</dbReference>
<evidence type="ECO:0000313" key="2">
    <source>
        <dbReference type="EMBL" id="KAH6657694.1"/>
    </source>
</evidence>
<dbReference type="EMBL" id="JAGPXC010000002">
    <property type="protein sequence ID" value="KAH6657694.1"/>
    <property type="molecule type" value="Genomic_DNA"/>
</dbReference>
<protein>
    <submittedName>
        <fullName evidence="2">Uncharacterized protein</fullName>
    </submittedName>
</protein>
<dbReference type="GeneID" id="70137624"/>
<dbReference type="Proteomes" id="UP000758603">
    <property type="component" value="Unassembled WGS sequence"/>
</dbReference>
<evidence type="ECO:0000256" key="1">
    <source>
        <dbReference type="SAM" id="MobiDB-lite"/>
    </source>
</evidence>
<sequence>MPSKRSNKRKTKEDHELSDATTEFLARDEPRRPTKRTRGTSLSRLDDSDDDAGRDGNRGFQTWAKWLDDIKREEAAGTKKWTKAFEQKADKQDKQLRSLLQTHENDQEEQQQMLTSIFGKVYATASQLSSTGNSIRELADDGLSLVKEARDLIADSRMVVKCYTDLNESLKTHNIELPAATLKKDKQDIKELLACGREHGETIANGHLAPHTYSPPNLENGHNAHDHTAADMFQESRRTIQDSVGSVVDEQLQGFKRLVTTMSPERNRA</sequence>
<reference evidence="2" key="1">
    <citation type="journal article" date="2021" name="Nat. Commun.">
        <title>Genetic determinants of endophytism in the Arabidopsis root mycobiome.</title>
        <authorList>
            <person name="Mesny F."/>
            <person name="Miyauchi S."/>
            <person name="Thiergart T."/>
            <person name="Pickel B."/>
            <person name="Atanasova L."/>
            <person name="Karlsson M."/>
            <person name="Huettel B."/>
            <person name="Barry K.W."/>
            <person name="Haridas S."/>
            <person name="Chen C."/>
            <person name="Bauer D."/>
            <person name="Andreopoulos W."/>
            <person name="Pangilinan J."/>
            <person name="LaButti K."/>
            <person name="Riley R."/>
            <person name="Lipzen A."/>
            <person name="Clum A."/>
            <person name="Drula E."/>
            <person name="Henrissat B."/>
            <person name="Kohler A."/>
            <person name="Grigoriev I.V."/>
            <person name="Martin F.M."/>
            <person name="Hacquard S."/>
        </authorList>
    </citation>
    <scope>NUCLEOTIDE SEQUENCE</scope>
    <source>
        <strain evidence="2">MPI-SDFR-AT-0073</strain>
    </source>
</reference>
<proteinExistence type="predicted"/>
<keyword evidence="3" id="KW-1185">Reference proteome</keyword>
<dbReference type="AlphaFoldDB" id="A0A9P9A141"/>
<dbReference type="OrthoDB" id="3598799at2759"/>